<dbReference type="InterPro" id="IPR020396">
    <property type="entry name" value="NADH_UbQ_OxRdtase_CS"/>
</dbReference>
<dbReference type="PANTHER" id="PTHR10884:SF14">
    <property type="entry name" value="NADH DEHYDROGENASE [UBIQUINONE] IRON-SULFUR PROTEIN 3, MITOCHONDRIAL"/>
    <property type="match status" value="1"/>
</dbReference>
<dbReference type="HAMAP" id="MF_01357">
    <property type="entry name" value="NDH1_NuoC"/>
    <property type="match status" value="1"/>
</dbReference>
<dbReference type="NCBIfam" id="TIGR01961">
    <property type="entry name" value="NuoC_fam"/>
    <property type="match status" value="1"/>
</dbReference>
<dbReference type="Pfam" id="PF00329">
    <property type="entry name" value="Complex1_30kDa"/>
    <property type="match status" value="1"/>
</dbReference>
<keyword evidence="3 4" id="KW-0520">NAD</keyword>
<dbReference type="OrthoDB" id="9803286at2"/>
<organism evidence="7 8">
    <name type="scientific">Thiolapillus brandeum</name>
    <dbReference type="NCBI Taxonomy" id="1076588"/>
    <lineage>
        <taxon>Bacteria</taxon>
        <taxon>Pseudomonadati</taxon>
        <taxon>Pseudomonadota</taxon>
        <taxon>Gammaproteobacteria</taxon>
        <taxon>Chromatiales</taxon>
        <taxon>Sedimenticolaceae</taxon>
        <taxon>Thiolapillus</taxon>
    </lineage>
</organism>
<dbReference type="AlphaFoldDB" id="A0A7U6GI92"/>
<dbReference type="Proteomes" id="UP000031631">
    <property type="component" value="Chromosome"/>
</dbReference>
<comment type="function">
    <text evidence="3">NDH-1 shuttles electrons from NADH, via FMN and iron-sulfur (Fe-S) centers, to quinones in the respiratory chain. The immediate electron acceptor for the enzyme in this species is believed to be ubiquinone. Couples the redox reaction to proton translocation (for every two electrons transferred, four hydrogen ions are translocated across the cytoplasmic membrane), and thus conserves the redox energy in a proton gradient.</text>
</comment>
<dbReference type="EMBL" id="AP012273">
    <property type="protein sequence ID" value="BAO44141.1"/>
    <property type="molecule type" value="Genomic_DNA"/>
</dbReference>
<dbReference type="Gene3D" id="3.30.460.80">
    <property type="entry name" value="NADH:ubiquinone oxidoreductase, 30kDa subunit"/>
    <property type="match status" value="1"/>
</dbReference>
<evidence type="ECO:0000256" key="2">
    <source>
        <dbReference type="ARBA" id="ARBA00022448"/>
    </source>
</evidence>
<keyword evidence="3" id="KW-0472">Membrane</keyword>
<keyword evidence="3 5" id="KW-0874">Quinone</keyword>
<evidence type="ECO:0000256" key="4">
    <source>
        <dbReference type="RuleBase" id="RU003456"/>
    </source>
</evidence>
<evidence type="ECO:0000313" key="8">
    <source>
        <dbReference type="Proteomes" id="UP000031631"/>
    </source>
</evidence>
<keyword evidence="2 3" id="KW-0813">Transport</keyword>
<comment type="subcellular location">
    <subcellularLocation>
        <location evidence="3">Cell membrane</location>
        <topology evidence="3">Peripheral membrane protein</topology>
        <orientation evidence="3">Cytoplasmic side</orientation>
    </subcellularLocation>
</comment>
<dbReference type="PROSITE" id="PS00542">
    <property type="entry name" value="COMPLEX1_30K"/>
    <property type="match status" value="1"/>
</dbReference>
<dbReference type="NCBIfam" id="NF004730">
    <property type="entry name" value="PRK06074.1-1"/>
    <property type="match status" value="1"/>
</dbReference>
<name>A0A7U6GI92_9GAMM</name>
<keyword evidence="7" id="KW-0560">Oxidoreductase</keyword>
<evidence type="ECO:0000256" key="5">
    <source>
        <dbReference type="RuleBase" id="RU003582"/>
    </source>
</evidence>
<dbReference type="InterPro" id="IPR037232">
    <property type="entry name" value="NADH_quin_OxRdtase_su_C/D-like"/>
</dbReference>
<evidence type="ECO:0000259" key="6">
    <source>
        <dbReference type="Pfam" id="PF00329"/>
    </source>
</evidence>
<dbReference type="SUPFAM" id="SSF143243">
    <property type="entry name" value="Nqo5-like"/>
    <property type="match status" value="1"/>
</dbReference>
<sequence length="239" mass="27589">MSLEDRLDDLEEAFEDHLEEDFPDCKWTRALGEMSLVVPREQLLPVMEILRSNSNLSFEQCIDVCGVDYAAYGHSEWNAEDAPNTGFSRGAERELVTEFEAESRFAVVYHLLSLAHNVRLRVKVFLDADYPVVDSVTGIWTGANWFEREAFDLFGILFNGHPDLRRILTDYGFIGHPFRKDFPMVGQVEMRYDEDKGRVVYEPVTVEQRTLVPRIVRHDYRYEEGCAPVSEEEQEPADG</sequence>
<accession>A0A7U6GI92</accession>
<keyword evidence="3" id="KW-1003">Cell membrane</keyword>
<feature type="domain" description="NADH:ubiquinone oxidoreductase 30kDa subunit" evidence="6">
    <location>
        <begin position="37"/>
        <end position="187"/>
    </location>
</feature>
<dbReference type="GO" id="GO:0008137">
    <property type="term" value="F:NADH dehydrogenase (ubiquinone) activity"/>
    <property type="evidence" value="ECO:0007669"/>
    <property type="project" value="InterPro"/>
</dbReference>
<proteinExistence type="inferred from homology"/>
<keyword evidence="3 4" id="KW-1278">Translocase</keyword>
<dbReference type="GO" id="GO:0048038">
    <property type="term" value="F:quinone binding"/>
    <property type="evidence" value="ECO:0007669"/>
    <property type="project" value="UniProtKB-KW"/>
</dbReference>
<dbReference type="EC" id="7.1.1.-" evidence="3"/>
<reference evidence="7 8" key="1">
    <citation type="journal article" date="2014" name="PLoS ONE">
        <title>Physiological and genomic features of a novel sulfur-oxidizing gammaproteobacterium belonging to a previously uncultivated symbiotic lineage isolated from a hydrothermal vent.</title>
        <authorList>
            <person name="Nunoura T."/>
            <person name="Takaki Y."/>
            <person name="Kazama H."/>
            <person name="Kakuta J."/>
            <person name="Shimamura S."/>
            <person name="Makita H."/>
            <person name="Hirai M."/>
            <person name="Miyazaki M."/>
            <person name="Takai K."/>
        </authorList>
    </citation>
    <scope>NUCLEOTIDE SEQUENCE [LARGE SCALE GENOMIC DNA]</scope>
    <source>
        <strain evidence="7 8">Hiromi1</strain>
    </source>
</reference>
<keyword evidence="8" id="KW-1185">Reference proteome</keyword>
<gene>
    <name evidence="3" type="primary">nuoC</name>
    <name evidence="7" type="ORF">TBH_C1216</name>
</gene>
<dbReference type="GO" id="GO:0005886">
    <property type="term" value="C:plasma membrane"/>
    <property type="evidence" value="ECO:0007669"/>
    <property type="project" value="UniProtKB-SubCell"/>
</dbReference>
<dbReference type="InterPro" id="IPR001268">
    <property type="entry name" value="NADH_UbQ_OxRdtase_30kDa_su"/>
</dbReference>
<comment type="catalytic activity">
    <reaction evidence="3 5">
        <text>a quinone + NADH + 5 H(+)(in) = a quinol + NAD(+) + 4 H(+)(out)</text>
        <dbReference type="Rhea" id="RHEA:57888"/>
        <dbReference type="ChEBI" id="CHEBI:15378"/>
        <dbReference type="ChEBI" id="CHEBI:24646"/>
        <dbReference type="ChEBI" id="CHEBI:57540"/>
        <dbReference type="ChEBI" id="CHEBI:57945"/>
        <dbReference type="ChEBI" id="CHEBI:132124"/>
    </reaction>
</comment>
<evidence type="ECO:0000256" key="1">
    <source>
        <dbReference type="ARBA" id="ARBA00007569"/>
    </source>
</evidence>
<evidence type="ECO:0000313" key="7">
    <source>
        <dbReference type="EMBL" id="BAO44141.1"/>
    </source>
</evidence>
<dbReference type="RefSeq" id="WP_041066631.1">
    <property type="nucleotide sequence ID" value="NZ_AP012273.1"/>
</dbReference>
<keyword evidence="3" id="KW-0830">Ubiquinone</keyword>
<protein>
    <recommendedName>
        <fullName evidence="3">NADH-quinone oxidoreductase subunit C</fullName>
        <ecNumber evidence="3">7.1.1.-</ecNumber>
    </recommendedName>
    <alternativeName>
        <fullName evidence="3">NADH dehydrogenase I subunit C</fullName>
    </alternativeName>
    <alternativeName>
        <fullName evidence="3">NDH-1 subunit C</fullName>
    </alternativeName>
</protein>
<dbReference type="KEGG" id="tbn:TBH_C1216"/>
<evidence type="ECO:0000256" key="3">
    <source>
        <dbReference type="HAMAP-Rule" id="MF_01357"/>
    </source>
</evidence>
<comment type="subunit">
    <text evidence="3">NDH-1 is composed of 14 different subunits. Subunits NuoB, C, D, E, F, and G constitute the peripheral sector of the complex.</text>
</comment>
<dbReference type="PANTHER" id="PTHR10884">
    <property type="entry name" value="NADH DEHYDROGENASE UBIQUINONE IRON-SULFUR PROTEIN 3"/>
    <property type="match status" value="1"/>
</dbReference>
<dbReference type="InterPro" id="IPR010218">
    <property type="entry name" value="NADH_DH_suC"/>
</dbReference>
<dbReference type="GO" id="GO:0050136">
    <property type="term" value="F:NADH dehydrogenase (quinone) (non-electrogenic) activity"/>
    <property type="evidence" value="ECO:0007669"/>
    <property type="project" value="UniProtKB-UniRule"/>
</dbReference>
<comment type="similarity">
    <text evidence="1 3 4">Belongs to the complex I 30 kDa subunit family.</text>
</comment>